<dbReference type="PANTHER" id="PTHR23291:SF50">
    <property type="entry name" value="PROTEIN LIFEGUARD 4"/>
    <property type="match status" value="1"/>
</dbReference>
<dbReference type="EMBL" id="CP006745">
    <property type="protein sequence ID" value="AHC73310.1"/>
    <property type="molecule type" value="Genomic_DNA"/>
</dbReference>
<comment type="subcellular location">
    <subcellularLocation>
        <location evidence="1">Membrane</location>
        <topology evidence="1">Multi-pass membrane protein</topology>
    </subcellularLocation>
</comment>
<feature type="transmembrane region" description="Helical" evidence="6">
    <location>
        <begin position="218"/>
        <end position="239"/>
    </location>
</feature>
<dbReference type="HOGENOM" id="CLU_058671_1_1_5"/>
<dbReference type="PATRIC" id="fig|1401328.3.peg.61"/>
<feature type="transmembrane region" description="Helical" evidence="6">
    <location>
        <begin position="154"/>
        <end position="173"/>
    </location>
</feature>
<sequence>MNYDRQTMSRSQADVAGYDVGLRQYMLGVYNHMVAALILTGVVASGTAMLSFQDGSLTSFGEAVYMSELRWVIMLAPIAMVLLISARVASMSLSSARILFYVFSSLMGLSLASIFLVYAAESIARVFFITAAAFAGLSLYGYTTKKILSGLGTFAVMGLFGVMLASIVNIFLASSALQFTISIAGVLVFSILTAYDTQRIKEMYNEIDSFGVVTKKTIIGALTLYLDFINLFLFLLRLFGNRE</sequence>
<dbReference type="Pfam" id="PF01027">
    <property type="entry name" value="Bax1-I"/>
    <property type="match status" value="1"/>
</dbReference>
<evidence type="ECO:0000313" key="8">
    <source>
        <dbReference type="Proteomes" id="UP000018700"/>
    </source>
</evidence>
<dbReference type="AlphaFoldDB" id="V9TVG2"/>
<dbReference type="PANTHER" id="PTHR23291">
    <property type="entry name" value="BAX INHIBITOR-RELATED"/>
    <property type="match status" value="1"/>
</dbReference>
<feature type="transmembrane region" description="Helical" evidence="6">
    <location>
        <begin position="98"/>
        <end position="117"/>
    </location>
</feature>
<dbReference type="Proteomes" id="UP000018700">
    <property type="component" value="Chromosome"/>
</dbReference>
<evidence type="ECO:0000256" key="5">
    <source>
        <dbReference type="ARBA" id="ARBA00023136"/>
    </source>
</evidence>
<name>V9TVG2_9PROT</name>
<evidence type="ECO:0000256" key="3">
    <source>
        <dbReference type="ARBA" id="ARBA00022692"/>
    </source>
</evidence>
<feature type="transmembrane region" description="Helical" evidence="6">
    <location>
        <begin position="69"/>
        <end position="86"/>
    </location>
</feature>
<dbReference type="InterPro" id="IPR006214">
    <property type="entry name" value="Bax_inhibitor_1-related"/>
</dbReference>
<dbReference type="GO" id="GO:0005886">
    <property type="term" value="C:plasma membrane"/>
    <property type="evidence" value="ECO:0007669"/>
    <property type="project" value="TreeGrafter"/>
</dbReference>
<dbReference type="eggNOG" id="COG0670">
    <property type="taxonomic scope" value="Bacteria"/>
</dbReference>
<dbReference type="RefSeq" id="WP_025300197.1">
    <property type="nucleotide sequence ID" value="NZ_CP006745.1"/>
</dbReference>
<keyword evidence="4 6" id="KW-1133">Transmembrane helix</keyword>
<feature type="transmembrane region" description="Helical" evidence="6">
    <location>
        <begin position="123"/>
        <end position="142"/>
    </location>
</feature>
<protein>
    <submittedName>
        <fullName evidence="7">Integral membrane protein</fullName>
    </submittedName>
</protein>
<feature type="transmembrane region" description="Helical" evidence="6">
    <location>
        <begin position="179"/>
        <end position="197"/>
    </location>
</feature>
<feature type="transmembrane region" description="Helical" evidence="6">
    <location>
        <begin position="29"/>
        <end position="49"/>
    </location>
</feature>
<evidence type="ECO:0000256" key="6">
    <source>
        <dbReference type="RuleBase" id="RU004379"/>
    </source>
</evidence>
<keyword evidence="8" id="KW-1185">Reference proteome</keyword>
<evidence type="ECO:0000256" key="1">
    <source>
        <dbReference type="ARBA" id="ARBA00004141"/>
    </source>
</evidence>
<dbReference type="KEGG" id="efk:P856_63"/>
<accession>V9TVG2</accession>
<comment type="similarity">
    <text evidence="2 6">Belongs to the BI1 family.</text>
</comment>
<proteinExistence type="inferred from homology"/>
<evidence type="ECO:0000313" key="7">
    <source>
        <dbReference type="EMBL" id="AHC73310.1"/>
    </source>
</evidence>
<keyword evidence="5 6" id="KW-0472">Membrane</keyword>
<evidence type="ECO:0000256" key="2">
    <source>
        <dbReference type="ARBA" id="ARBA00010350"/>
    </source>
</evidence>
<reference evidence="7 8" key="1">
    <citation type="journal article" date="2013" name="PLoS ONE">
        <title>Bacterial endosymbiosis in a chordate host: long-term co-evolution and conservation of secondary metabolism.</title>
        <authorList>
            <person name="Kwan J.C."/>
            <person name="Schmidt E.W."/>
        </authorList>
    </citation>
    <scope>NUCLEOTIDE SEQUENCE [LARGE SCALE GENOMIC DNA]</scope>
    <source>
        <strain evidence="8">faulkneri L5</strain>
    </source>
</reference>
<dbReference type="CDD" id="cd10432">
    <property type="entry name" value="BI-1-like_bacterial"/>
    <property type="match status" value="1"/>
</dbReference>
<evidence type="ECO:0000256" key="4">
    <source>
        <dbReference type="ARBA" id="ARBA00022989"/>
    </source>
</evidence>
<dbReference type="OrthoDB" id="9793828at2"/>
<organism evidence="7 8">
    <name type="scientific">Candidatus Endolissoclinum faulkneri L5</name>
    <dbReference type="NCBI Taxonomy" id="1401328"/>
    <lineage>
        <taxon>Bacteria</taxon>
        <taxon>Pseudomonadati</taxon>
        <taxon>Pseudomonadota</taxon>
        <taxon>Alphaproteobacteria</taxon>
        <taxon>Rhodospirillales</taxon>
        <taxon>Rhodospirillaceae</taxon>
        <taxon>Candidatus Endolissoclinum</taxon>
    </lineage>
</organism>
<keyword evidence="3 6" id="KW-0812">Transmembrane</keyword>
<gene>
    <name evidence="7" type="primary">ybhL</name>
    <name evidence="7" type="ORF">P856_63</name>
</gene>